<dbReference type="EC" id="2.6.1.52" evidence="4"/>
<evidence type="ECO:0000256" key="12">
    <source>
        <dbReference type="ARBA" id="ARBA00031421"/>
    </source>
</evidence>
<dbReference type="PANTHER" id="PTHR21152:SF40">
    <property type="entry name" value="ALANINE--GLYOXYLATE AMINOTRANSFERASE"/>
    <property type="match status" value="1"/>
</dbReference>
<protein>
    <recommendedName>
        <fullName evidence="4">phosphoserine transaminase</fullName>
        <ecNumber evidence="4">2.6.1.52</ecNumber>
    </recommendedName>
    <alternativeName>
        <fullName evidence="12">Phosphohydroxythreonine aminotransferase</fullName>
    </alternativeName>
</protein>
<evidence type="ECO:0000256" key="5">
    <source>
        <dbReference type="ARBA" id="ARBA00022490"/>
    </source>
</evidence>
<keyword evidence="6 16" id="KW-0032">Aminotransferase</keyword>
<sequence length="360" mass="40773">MRKFYFTPGPSQLYYTVEEHLKNALKEGIPSISHRSKDYEKIHHHTVEAIRSLLALPDDYHIFFTSSATEIWERTIQNMVDTESFHLVNGAFSKRFFEIAENYRINAMSQVAEEGEVVEAEELLIPETAELIAITHNETSTGASQPVEDIKKIRKAFPDQLISLDVVSSAPYVNLDYNLIDTAYFSVQKCFGLPAGLGVWIVNNRCLQKAQTLLNKDRVIGSYHSLPSLLEKSIKNQTPETPNALAVYLLGKVATDMVDKGIEQIRRETEYKAAVLYQAFEQSNILKPFVAKELHRSKTTLVAETTIPSKEIISKLSEKSFVVGSGYGKFKDKHIRIANFPTHSKEHVEILADELLKIKK</sequence>
<feature type="domain" description="Aminotransferase class V" evidence="15">
    <location>
        <begin position="10"/>
        <end position="326"/>
    </location>
</feature>
<dbReference type="InterPro" id="IPR015422">
    <property type="entry name" value="PyrdxlP-dep_Trfase_small"/>
</dbReference>
<dbReference type="PIRSF" id="PIRSF000525">
    <property type="entry name" value="SerC"/>
    <property type="match status" value="1"/>
</dbReference>
<evidence type="ECO:0000256" key="1">
    <source>
        <dbReference type="ARBA" id="ARBA00001933"/>
    </source>
</evidence>
<comment type="catalytic activity">
    <reaction evidence="13">
        <text>4-(phosphooxy)-L-threonine + 2-oxoglutarate = (R)-3-hydroxy-2-oxo-4-phosphooxybutanoate + L-glutamate</text>
        <dbReference type="Rhea" id="RHEA:16573"/>
        <dbReference type="ChEBI" id="CHEBI:16810"/>
        <dbReference type="ChEBI" id="CHEBI:29985"/>
        <dbReference type="ChEBI" id="CHEBI:58452"/>
        <dbReference type="ChEBI" id="CHEBI:58538"/>
        <dbReference type="EC" id="2.6.1.52"/>
    </reaction>
</comment>
<dbReference type="SUPFAM" id="SSF53383">
    <property type="entry name" value="PLP-dependent transferases"/>
    <property type="match status" value="1"/>
</dbReference>
<evidence type="ECO:0000256" key="10">
    <source>
        <dbReference type="ARBA" id="ARBA00023096"/>
    </source>
</evidence>
<dbReference type="EMBL" id="JAEUGD010000066">
    <property type="protein sequence ID" value="MBL6448941.1"/>
    <property type="molecule type" value="Genomic_DNA"/>
</dbReference>
<dbReference type="InterPro" id="IPR022278">
    <property type="entry name" value="Pser_aminoTfrase"/>
</dbReference>
<keyword evidence="9" id="KW-0663">Pyridoxal phosphate</keyword>
<comment type="similarity">
    <text evidence="3">Belongs to the class-V pyridoxal-phosphate-dependent aminotransferase family. SerC subfamily.</text>
</comment>
<evidence type="ECO:0000256" key="3">
    <source>
        <dbReference type="ARBA" id="ARBA00006904"/>
    </source>
</evidence>
<accession>A0A937G2C3</accession>
<dbReference type="RefSeq" id="WP_202858478.1">
    <property type="nucleotide sequence ID" value="NZ_JAEUGD010000066.1"/>
</dbReference>
<evidence type="ECO:0000256" key="9">
    <source>
        <dbReference type="ARBA" id="ARBA00022898"/>
    </source>
</evidence>
<dbReference type="InterPro" id="IPR015421">
    <property type="entry name" value="PyrdxlP-dep_Trfase_major"/>
</dbReference>
<dbReference type="PANTHER" id="PTHR21152">
    <property type="entry name" value="AMINOTRANSFERASE CLASS V"/>
    <property type="match status" value="1"/>
</dbReference>
<evidence type="ECO:0000256" key="11">
    <source>
        <dbReference type="ARBA" id="ARBA00023299"/>
    </source>
</evidence>
<keyword evidence="11" id="KW-0718">Serine biosynthesis</keyword>
<dbReference type="GO" id="GO:0019265">
    <property type="term" value="P:glycine biosynthetic process, by transamination of glyoxylate"/>
    <property type="evidence" value="ECO:0007669"/>
    <property type="project" value="TreeGrafter"/>
</dbReference>
<dbReference type="InterPro" id="IPR000192">
    <property type="entry name" value="Aminotrans_V_dom"/>
</dbReference>
<comment type="cofactor">
    <cofactor evidence="1">
        <name>pyridoxal 5'-phosphate</name>
        <dbReference type="ChEBI" id="CHEBI:597326"/>
    </cofactor>
</comment>
<comment type="catalytic activity">
    <reaction evidence="14">
        <text>O-phospho-L-serine + 2-oxoglutarate = 3-phosphooxypyruvate + L-glutamate</text>
        <dbReference type="Rhea" id="RHEA:14329"/>
        <dbReference type="ChEBI" id="CHEBI:16810"/>
        <dbReference type="ChEBI" id="CHEBI:18110"/>
        <dbReference type="ChEBI" id="CHEBI:29985"/>
        <dbReference type="ChEBI" id="CHEBI:57524"/>
        <dbReference type="EC" id="2.6.1.52"/>
    </reaction>
</comment>
<gene>
    <name evidence="16" type="ORF">JMN32_21705</name>
</gene>
<keyword evidence="8" id="KW-0808">Transferase</keyword>
<evidence type="ECO:0000256" key="2">
    <source>
        <dbReference type="ARBA" id="ARBA00005099"/>
    </source>
</evidence>
<dbReference type="InterPro" id="IPR015424">
    <property type="entry name" value="PyrdxlP-dep_Trfase"/>
</dbReference>
<evidence type="ECO:0000256" key="7">
    <source>
        <dbReference type="ARBA" id="ARBA00022605"/>
    </source>
</evidence>
<keyword evidence="5" id="KW-0963">Cytoplasm</keyword>
<proteinExistence type="inferred from homology"/>
<keyword evidence="7" id="KW-0028">Amino-acid biosynthesis</keyword>
<keyword evidence="10" id="KW-0664">Pyridoxine biosynthesis</keyword>
<evidence type="ECO:0000259" key="15">
    <source>
        <dbReference type="Pfam" id="PF00266"/>
    </source>
</evidence>
<dbReference type="Pfam" id="PF00266">
    <property type="entry name" value="Aminotran_5"/>
    <property type="match status" value="1"/>
</dbReference>
<reference evidence="16" key="1">
    <citation type="submission" date="2021-01" db="EMBL/GenBank/DDBJ databases">
        <title>Fulvivirga kasyanovii gen. nov., sp nov., a novel member of the phylum Bacteroidetes isolated from seawater in a mussel farm.</title>
        <authorList>
            <person name="Zhao L.-H."/>
            <person name="Wang Z.-J."/>
        </authorList>
    </citation>
    <scope>NUCLEOTIDE SEQUENCE</scope>
    <source>
        <strain evidence="16">29W222</strain>
    </source>
</reference>
<comment type="pathway">
    <text evidence="2">Amino-acid biosynthesis; L-serine biosynthesis; L-serine from 3-phospho-D-glycerate: step 2/3.</text>
</comment>
<name>A0A937G2C3_9BACT</name>
<dbReference type="GO" id="GO:0006564">
    <property type="term" value="P:L-serine biosynthetic process"/>
    <property type="evidence" value="ECO:0007669"/>
    <property type="project" value="UniProtKB-KW"/>
</dbReference>
<evidence type="ECO:0000313" key="16">
    <source>
        <dbReference type="EMBL" id="MBL6448941.1"/>
    </source>
</evidence>
<dbReference type="Gene3D" id="3.90.1150.10">
    <property type="entry name" value="Aspartate Aminotransferase, domain 1"/>
    <property type="match status" value="1"/>
</dbReference>
<evidence type="ECO:0000256" key="14">
    <source>
        <dbReference type="ARBA" id="ARBA00049007"/>
    </source>
</evidence>
<evidence type="ECO:0000256" key="4">
    <source>
        <dbReference type="ARBA" id="ARBA00013030"/>
    </source>
</evidence>
<dbReference type="GO" id="GO:0008615">
    <property type="term" value="P:pyridoxine biosynthetic process"/>
    <property type="evidence" value="ECO:0007669"/>
    <property type="project" value="UniProtKB-KW"/>
</dbReference>
<comment type="caution">
    <text evidence="16">The sequence shown here is derived from an EMBL/GenBank/DDBJ whole genome shotgun (WGS) entry which is preliminary data.</text>
</comment>
<evidence type="ECO:0000313" key="17">
    <source>
        <dbReference type="Proteomes" id="UP000614216"/>
    </source>
</evidence>
<dbReference type="GO" id="GO:0008453">
    <property type="term" value="F:alanine-glyoxylate transaminase activity"/>
    <property type="evidence" value="ECO:0007669"/>
    <property type="project" value="TreeGrafter"/>
</dbReference>
<evidence type="ECO:0000256" key="6">
    <source>
        <dbReference type="ARBA" id="ARBA00022576"/>
    </source>
</evidence>
<dbReference type="AlphaFoldDB" id="A0A937G2C3"/>
<keyword evidence="17" id="KW-1185">Reference proteome</keyword>
<dbReference type="Proteomes" id="UP000614216">
    <property type="component" value="Unassembled WGS sequence"/>
</dbReference>
<dbReference type="GO" id="GO:0004760">
    <property type="term" value="F:L-serine-pyruvate transaminase activity"/>
    <property type="evidence" value="ECO:0007669"/>
    <property type="project" value="TreeGrafter"/>
</dbReference>
<evidence type="ECO:0000256" key="8">
    <source>
        <dbReference type="ARBA" id="ARBA00022679"/>
    </source>
</evidence>
<dbReference type="Gene3D" id="3.40.640.10">
    <property type="entry name" value="Type I PLP-dependent aspartate aminotransferase-like (Major domain)"/>
    <property type="match status" value="1"/>
</dbReference>
<dbReference type="GO" id="GO:0004648">
    <property type="term" value="F:O-phospho-L-serine:2-oxoglutarate aminotransferase activity"/>
    <property type="evidence" value="ECO:0007669"/>
    <property type="project" value="UniProtKB-EC"/>
</dbReference>
<evidence type="ECO:0000256" key="13">
    <source>
        <dbReference type="ARBA" id="ARBA00047630"/>
    </source>
</evidence>
<organism evidence="16 17">
    <name type="scientific">Fulvivirga marina</name>
    <dbReference type="NCBI Taxonomy" id="2494733"/>
    <lineage>
        <taxon>Bacteria</taxon>
        <taxon>Pseudomonadati</taxon>
        <taxon>Bacteroidota</taxon>
        <taxon>Cytophagia</taxon>
        <taxon>Cytophagales</taxon>
        <taxon>Fulvivirgaceae</taxon>
        <taxon>Fulvivirga</taxon>
    </lineage>
</organism>